<evidence type="ECO:0000259" key="3">
    <source>
        <dbReference type="SMART" id="SM00331"/>
    </source>
</evidence>
<dbReference type="InterPro" id="IPR036457">
    <property type="entry name" value="PPM-type-like_dom_sf"/>
</dbReference>
<evidence type="ECO:0000313" key="5">
    <source>
        <dbReference type="Proteomes" id="UP000317422"/>
    </source>
</evidence>
<feature type="transmembrane region" description="Helical" evidence="2">
    <location>
        <begin position="134"/>
        <end position="152"/>
    </location>
</feature>
<dbReference type="PANTHER" id="PTHR43156">
    <property type="entry name" value="STAGE II SPORULATION PROTEIN E-RELATED"/>
    <property type="match status" value="1"/>
</dbReference>
<dbReference type="SMART" id="SM00331">
    <property type="entry name" value="PP2C_SIG"/>
    <property type="match status" value="1"/>
</dbReference>
<feature type="transmembrane region" description="Helical" evidence="2">
    <location>
        <begin position="158"/>
        <end position="175"/>
    </location>
</feature>
<evidence type="ECO:0000313" key="4">
    <source>
        <dbReference type="EMBL" id="TQN32374.1"/>
    </source>
</evidence>
<proteinExistence type="predicted"/>
<dbReference type="InterPro" id="IPR001932">
    <property type="entry name" value="PPM-type_phosphatase-like_dom"/>
</dbReference>
<dbReference type="EMBL" id="VFQC01000001">
    <property type="protein sequence ID" value="TQN32374.1"/>
    <property type="molecule type" value="Genomic_DNA"/>
</dbReference>
<reference evidence="4 5" key="1">
    <citation type="submission" date="2019-06" db="EMBL/GenBank/DDBJ databases">
        <title>Sequencing the genomes of 1000 actinobacteria strains.</title>
        <authorList>
            <person name="Klenk H.-P."/>
        </authorList>
    </citation>
    <scope>NUCLEOTIDE SEQUENCE [LARGE SCALE GENOMIC DNA]</scope>
    <source>
        <strain evidence="4 5">DSM 45015</strain>
    </source>
</reference>
<keyword evidence="1" id="KW-0378">Hydrolase</keyword>
<gene>
    <name evidence="4" type="ORF">FHX37_2331</name>
</gene>
<evidence type="ECO:0000256" key="1">
    <source>
        <dbReference type="ARBA" id="ARBA00022801"/>
    </source>
</evidence>
<dbReference type="Pfam" id="PF07228">
    <property type="entry name" value="SpoIIE"/>
    <property type="match status" value="1"/>
</dbReference>
<dbReference type="Proteomes" id="UP000317422">
    <property type="component" value="Unassembled WGS sequence"/>
</dbReference>
<keyword evidence="5" id="KW-1185">Reference proteome</keyword>
<sequence>MRGREAEAGAAFRWGRGVAAFPVGGADPEYRSAAYPLVVAHPRAHRRGGRYSSGNMNASPAARLLRRTRSLGQRVTAALKRKVLFRYRLVLITLVMLAVAIGAGAVWGPTGWFPPSAVILNVLAGGLLLKRKSLAFLLAVVAAVLLFTAFALDVGRVGPGLLVTIGVTAVLAYLLSGVRERLGVQGLSGERMLLELRDRLFSQGKLPELPEGWGSQTVLRQAGGSSFGGDFLVSTRRGNRLELAVVDVSGKGVDAGTRALLVSGAFGGLIGSVPSGDFLAHCNEYLLRTALGEGFVTAVHLSIDLDTGEYLLTSAGHPPAVQFDSRTATWSTADAKGVVLGILPDMTYAPVSGRLRRGDAIMLYTDGLIETPGEDMDAGVERLLVTAGRLPAAGFAEGASQMVDTLSRGKNDDTALVVIWRS</sequence>
<dbReference type="Gene3D" id="3.60.40.10">
    <property type="entry name" value="PPM-type phosphatase domain"/>
    <property type="match status" value="1"/>
</dbReference>
<accession>A0A543NKM8</accession>
<comment type="caution">
    <text evidence="4">The sequence shown here is derived from an EMBL/GenBank/DDBJ whole genome shotgun (WGS) entry which is preliminary data.</text>
</comment>
<feature type="transmembrane region" description="Helical" evidence="2">
    <location>
        <begin position="112"/>
        <end position="129"/>
    </location>
</feature>
<protein>
    <submittedName>
        <fullName evidence="4">Stage II sporulation protein E</fullName>
    </submittedName>
</protein>
<dbReference type="GO" id="GO:0016791">
    <property type="term" value="F:phosphatase activity"/>
    <property type="evidence" value="ECO:0007669"/>
    <property type="project" value="TreeGrafter"/>
</dbReference>
<feature type="domain" description="PPM-type phosphatase" evidence="3">
    <location>
        <begin position="209"/>
        <end position="421"/>
    </location>
</feature>
<keyword evidence="2" id="KW-0472">Membrane</keyword>
<keyword evidence="2" id="KW-0812">Transmembrane</keyword>
<dbReference type="PANTHER" id="PTHR43156:SF2">
    <property type="entry name" value="STAGE II SPORULATION PROTEIN E"/>
    <property type="match status" value="1"/>
</dbReference>
<feature type="transmembrane region" description="Helical" evidence="2">
    <location>
        <begin position="89"/>
        <end position="106"/>
    </location>
</feature>
<evidence type="ECO:0000256" key="2">
    <source>
        <dbReference type="SAM" id="Phobius"/>
    </source>
</evidence>
<dbReference type="AlphaFoldDB" id="A0A543NKM8"/>
<keyword evidence="2" id="KW-1133">Transmembrane helix</keyword>
<dbReference type="InterPro" id="IPR052016">
    <property type="entry name" value="Bact_Sigma-Reg"/>
</dbReference>
<name>A0A543NKM8_9ACTN</name>
<dbReference type="SUPFAM" id="SSF81606">
    <property type="entry name" value="PP2C-like"/>
    <property type="match status" value="1"/>
</dbReference>
<organism evidence="4 5">
    <name type="scientific">Haloactinospora alba</name>
    <dbReference type="NCBI Taxonomy" id="405555"/>
    <lineage>
        <taxon>Bacteria</taxon>
        <taxon>Bacillati</taxon>
        <taxon>Actinomycetota</taxon>
        <taxon>Actinomycetes</taxon>
        <taxon>Streptosporangiales</taxon>
        <taxon>Nocardiopsidaceae</taxon>
        <taxon>Haloactinospora</taxon>
    </lineage>
</organism>